<evidence type="ECO:0000256" key="1">
    <source>
        <dbReference type="SAM" id="MobiDB-lite"/>
    </source>
</evidence>
<gene>
    <name evidence="2" type="ORF">BD626DRAFT_510375</name>
</gene>
<feature type="region of interest" description="Disordered" evidence="1">
    <location>
        <begin position="1"/>
        <end position="115"/>
    </location>
</feature>
<evidence type="ECO:0000313" key="2">
    <source>
        <dbReference type="EMBL" id="TRM58734.1"/>
    </source>
</evidence>
<dbReference type="EMBL" id="VDMD01000033">
    <property type="protein sequence ID" value="TRM58734.1"/>
    <property type="molecule type" value="Genomic_DNA"/>
</dbReference>
<accession>A0A550C1Q0</accession>
<keyword evidence="3" id="KW-1185">Reference proteome</keyword>
<protein>
    <submittedName>
        <fullName evidence="2">Uncharacterized protein</fullName>
    </submittedName>
</protein>
<dbReference type="AlphaFoldDB" id="A0A550C1Q0"/>
<reference evidence="2 3" key="1">
    <citation type="journal article" date="2019" name="New Phytol.">
        <title>Comparative genomics reveals unique wood-decay strategies and fruiting body development in the Schizophyllaceae.</title>
        <authorList>
            <person name="Almasi E."/>
            <person name="Sahu N."/>
            <person name="Krizsan K."/>
            <person name="Balint B."/>
            <person name="Kovacs G.M."/>
            <person name="Kiss B."/>
            <person name="Cseklye J."/>
            <person name="Drula E."/>
            <person name="Henrissat B."/>
            <person name="Nagy I."/>
            <person name="Chovatia M."/>
            <person name="Adam C."/>
            <person name="LaButti K."/>
            <person name="Lipzen A."/>
            <person name="Riley R."/>
            <person name="Grigoriev I.V."/>
            <person name="Nagy L.G."/>
        </authorList>
    </citation>
    <scope>NUCLEOTIDE SEQUENCE [LARGE SCALE GENOMIC DNA]</scope>
    <source>
        <strain evidence="2 3">NL-1724</strain>
    </source>
</reference>
<feature type="compositionally biased region" description="Polar residues" evidence="1">
    <location>
        <begin position="43"/>
        <end position="52"/>
    </location>
</feature>
<sequence length="115" mass="12619">MVGDVRRPSRASARPSKIPRHTSLLGKPKLSQHAKKPTLPAVNPSNMSQSAKVASRKRPQPLKLVQSARPVKASAPPNMSQSHERRSLPALNASRPRRRLWPVPYPRPAAGSTSR</sequence>
<feature type="non-terminal residue" evidence="2">
    <location>
        <position position="115"/>
    </location>
</feature>
<organism evidence="2 3">
    <name type="scientific">Schizophyllum amplum</name>
    <dbReference type="NCBI Taxonomy" id="97359"/>
    <lineage>
        <taxon>Eukaryota</taxon>
        <taxon>Fungi</taxon>
        <taxon>Dikarya</taxon>
        <taxon>Basidiomycota</taxon>
        <taxon>Agaricomycotina</taxon>
        <taxon>Agaricomycetes</taxon>
        <taxon>Agaricomycetidae</taxon>
        <taxon>Agaricales</taxon>
        <taxon>Schizophyllaceae</taxon>
        <taxon>Schizophyllum</taxon>
    </lineage>
</organism>
<comment type="caution">
    <text evidence="2">The sequence shown here is derived from an EMBL/GenBank/DDBJ whole genome shotgun (WGS) entry which is preliminary data.</text>
</comment>
<proteinExistence type="predicted"/>
<dbReference type="Proteomes" id="UP000320762">
    <property type="component" value="Unassembled WGS sequence"/>
</dbReference>
<evidence type="ECO:0000313" key="3">
    <source>
        <dbReference type="Proteomes" id="UP000320762"/>
    </source>
</evidence>
<name>A0A550C1Q0_9AGAR</name>